<feature type="region of interest" description="Disordered" evidence="1">
    <location>
        <begin position="1"/>
        <end position="23"/>
    </location>
</feature>
<keyword evidence="3" id="KW-1185">Reference proteome</keyword>
<protein>
    <submittedName>
        <fullName evidence="2">Uncharacterized protein</fullName>
    </submittedName>
</protein>
<dbReference type="Proteomes" id="UP000800040">
    <property type="component" value="Unassembled WGS sequence"/>
</dbReference>
<dbReference type="AlphaFoldDB" id="A0A6A5KU66"/>
<accession>A0A6A5KU66</accession>
<reference evidence="2" key="1">
    <citation type="submission" date="2020-01" db="EMBL/GenBank/DDBJ databases">
        <authorList>
            <consortium name="DOE Joint Genome Institute"/>
            <person name="Haridas S."/>
            <person name="Albert R."/>
            <person name="Binder M."/>
            <person name="Bloem J."/>
            <person name="Labutti K."/>
            <person name="Salamov A."/>
            <person name="Andreopoulos B."/>
            <person name="Baker S.E."/>
            <person name="Barry K."/>
            <person name="Bills G."/>
            <person name="Bluhm B.H."/>
            <person name="Cannon C."/>
            <person name="Castanera R."/>
            <person name="Culley D.E."/>
            <person name="Daum C."/>
            <person name="Ezra D."/>
            <person name="Gonzalez J.B."/>
            <person name="Henrissat B."/>
            <person name="Kuo A."/>
            <person name="Liang C."/>
            <person name="Lipzen A."/>
            <person name="Lutzoni F."/>
            <person name="Magnuson J."/>
            <person name="Mondo S."/>
            <person name="Nolan M."/>
            <person name="Ohm R."/>
            <person name="Pangilinan J."/>
            <person name="Park H.-J."/>
            <person name="Ramirez L."/>
            <person name="Alfaro M."/>
            <person name="Sun H."/>
            <person name="Tritt A."/>
            <person name="Yoshinaga Y."/>
            <person name="Zwiers L.-H."/>
            <person name="Turgeon B.G."/>
            <person name="Goodwin S.B."/>
            <person name="Spatafora J.W."/>
            <person name="Crous P.W."/>
            <person name="Grigoriev I.V."/>
        </authorList>
    </citation>
    <scope>NUCLEOTIDE SEQUENCE</scope>
    <source>
        <strain evidence="2">P77</strain>
    </source>
</reference>
<evidence type="ECO:0000313" key="2">
    <source>
        <dbReference type="EMBL" id="KAF1838044.1"/>
    </source>
</evidence>
<dbReference type="OrthoDB" id="5413827at2759"/>
<evidence type="ECO:0000256" key="1">
    <source>
        <dbReference type="SAM" id="MobiDB-lite"/>
    </source>
</evidence>
<dbReference type="PANTHER" id="PTHR38790">
    <property type="entry name" value="2EXR DOMAIN-CONTAINING PROTEIN-RELATED"/>
    <property type="match status" value="1"/>
</dbReference>
<evidence type="ECO:0000313" key="3">
    <source>
        <dbReference type="Proteomes" id="UP000800040"/>
    </source>
</evidence>
<organism evidence="2 3">
    <name type="scientific">Decorospora gaudefroyi</name>
    <dbReference type="NCBI Taxonomy" id="184978"/>
    <lineage>
        <taxon>Eukaryota</taxon>
        <taxon>Fungi</taxon>
        <taxon>Dikarya</taxon>
        <taxon>Ascomycota</taxon>
        <taxon>Pezizomycotina</taxon>
        <taxon>Dothideomycetes</taxon>
        <taxon>Pleosporomycetidae</taxon>
        <taxon>Pleosporales</taxon>
        <taxon>Pleosporineae</taxon>
        <taxon>Pleosporaceae</taxon>
        <taxon>Decorospora</taxon>
    </lineage>
</organism>
<name>A0A6A5KU66_9PLEO</name>
<proteinExistence type="predicted"/>
<dbReference type="PANTHER" id="PTHR38790:SF8">
    <property type="entry name" value="F-BOX DOMAIN-CONTAINING PROTEIN"/>
    <property type="match status" value="1"/>
</dbReference>
<gene>
    <name evidence="2" type="ORF">BDW02DRAFT_565305</name>
</gene>
<sequence>MASIPSPLVDPAGKPLTAEQSTSSALFRIPREVRDNIYGHIFSDDGRTRNSEAALPLLTCRQFYFEARVIAFSTINWCINWDQTIQKYFDGKALSPAGESVLVFRLPVPRPWPTRNPYDFTVQAMCWRAGLFKQHCAALRYLTITHYWCRHNKSAEPETGIFYHLLESLSHVITSDFQLDCLEIELSGAIDCNGLSPRSHD</sequence>
<dbReference type="EMBL" id="ML975255">
    <property type="protein sequence ID" value="KAF1838044.1"/>
    <property type="molecule type" value="Genomic_DNA"/>
</dbReference>